<accession>A0A3M7Q955</accession>
<protein>
    <submittedName>
        <fullName evidence="3">Uncharacterized protein</fullName>
    </submittedName>
</protein>
<sequence length="119" mass="13142">MKILDPKLIIFLLLLLRTRNEIKLKKQKSHHDLNSPSSLMGSTFFFCEAFLAFLTTTSYDLAAIISGFFSGAFIFHCTIGLLLKTVHSQPCSGSRASKHSSRHSPAGSLNSSLAQSHHH</sequence>
<keyword evidence="4" id="KW-1185">Reference proteome</keyword>
<evidence type="ECO:0000256" key="2">
    <source>
        <dbReference type="SAM" id="Phobius"/>
    </source>
</evidence>
<gene>
    <name evidence="3" type="ORF">BpHYR1_013434</name>
</gene>
<organism evidence="3 4">
    <name type="scientific">Brachionus plicatilis</name>
    <name type="common">Marine rotifer</name>
    <name type="synonym">Brachionus muelleri</name>
    <dbReference type="NCBI Taxonomy" id="10195"/>
    <lineage>
        <taxon>Eukaryota</taxon>
        <taxon>Metazoa</taxon>
        <taxon>Spiralia</taxon>
        <taxon>Gnathifera</taxon>
        <taxon>Rotifera</taxon>
        <taxon>Eurotatoria</taxon>
        <taxon>Monogononta</taxon>
        <taxon>Pseudotrocha</taxon>
        <taxon>Ploima</taxon>
        <taxon>Brachionidae</taxon>
        <taxon>Brachionus</taxon>
    </lineage>
</organism>
<evidence type="ECO:0000313" key="4">
    <source>
        <dbReference type="Proteomes" id="UP000276133"/>
    </source>
</evidence>
<proteinExistence type="predicted"/>
<evidence type="ECO:0000256" key="1">
    <source>
        <dbReference type="SAM" id="MobiDB-lite"/>
    </source>
</evidence>
<reference evidence="3 4" key="1">
    <citation type="journal article" date="2018" name="Sci. Rep.">
        <title>Genomic signatures of local adaptation to the degree of environmental predictability in rotifers.</title>
        <authorList>
            <person name="Franch-Gras L."/>
            <person name="Hahn C."/>
            <person name="Garcia-Roger E.M."/>
            <person name="Carmona M.J."/>
            <person name="Serra M."/>
            <person name="Gomez A."/>
        </authorList>
    </citation>
    <scope>NUCLEOTIDE SEQUENCE [LARGE SCALE GENOMIC DNA]</scope>
    <source>
        <strain evidence="3">HYR1</strain>
    </source>
</reference>
<keyword evidence="2" id="KW-0472">Membrane</keyword>
<feature type="compositionally biased region" description="Polar residues" evidence="1">
    <location>
        <begin position="107"/>
        <end position="119"/>
    </location>
</feature>
<keyword evidence="2" id="KW-1133">Transmembrane helix</keyword>
<feature type="transmembrane region" description="Helical" evidence="2">
    <location>
        <begin position="61"/>
        <end position="83"/>
    </location>
</feature>
<keyword evidence="2" id="KW-0812">Transmembrane</keyword>
<feature type="region of interest" description="Disordered" evidence="1">
    <location>
        <begin position="93"/>
        <end position="119"/>
    </location>
</feature>
<dbReference type="AlphaFoldDB" id="A0A3M7Q955"/>
<comment type="caution">
    <text evidence="3">The sequence shown here is derived from an EMBL/GenBank/DDBJ whole genome shotgun (WGS) entry which is preliminary data.</text>
</comment>
<dbReference type="Proteomes" id="UP000276133">
    <property type="component" value="Unassembled WGS sequence"/>
</dbReference>
<evidence type="ECO:0000313" key="3">
    <source>
        <dbReference type="EMBL" id="RNA07488.1"/>
    </source>
</evidence>
<feature type="transmembrane region" description="Helical" evidence="2">
    <location>
        <begin position="36"/>
        <end position="54"/>
    </location>
</feature>
<dbReference type="EMBL" id="REGN01007025">
    <property type="protein sequence ID" value="RNA07488.1"/>
    <property type="molecule type" value="Genomic_DNA"/>
</dbReference>
<name>A0A3M7Q955_BRAPC</name>